<name>A0A2N3L6P9_9PROT</name>
<comment type="caution">
    <text evidence="2">The sequence shown here is derived from an EMBL/GenBank/DDBJ whole genome shotgun (WGS) entry which is preliminary data.</text>
</comment>
<gene>
    <name evidence="2" type="ORF">COO92_11810</name>
</gene>
<sequence>MKSIWFYLFCALSLSGCGLADREYASWPVEPYSRGCEDVDLFLAEPPLCVSTLHTEDGFQYRDEFAACKQSMNNYFSYLDRMIECSVTKTSVGIEDAQREFSTLTKCKNEMSPECSTEKVEETYQKVPHSIIGLWFPLECQRDGEFAANICISHLNSDLDDIRDIYSAEHRKLVREAKTKSDEAIRLFNCKANREKFCF</sequence>
<dbReference type="AlphaFoldDB" id="A0A2N3L6P9"/>
<dbReference type="Proteomes" id="UP000233332">
    <property type="component" value="Unassembled WGS sequence"/>
</dbReference>
<reference evidence="2 3" key="1">
    <citation type="submission" date="2017-09" db="EMBL/GenBank/DDBJ databases">
        <title>Biodiversity and function of Thalassospira species in the particle-attached aromatic-hydrocarbon-degrading consortia from the surface seawater of the China South Sea.</title>
        <authorList>
            <person name="Dong C."/>
            <person name="Lai Q."/>
            <person name="Shao Z."/>
        </authorList>
    </citation>
    <scope>NUCLEOTIDE SEQUENCE [LARGE SCALE GENOMIC DNA]</scope>
    <source>
        <strain evidence="2 3">139Z-12</strain>
    </source>
</reference>
<evidence type="ECO:0000313" key="3">
    <source>
        <dbReference type="Proteomes" id="UP000233332"/>
    </source>
</evidence>
<accession>A0A2N3L6P9</accession>
<dbReference type="PROSITE" id="PS51257">
    <property type="entry name" value="PROKAR_LIPOPROTEIN"/>
    <property type="match status" value="1"/>
</dbReference>
<feature type="signal peptide" evidence="1">
    <location>
        <begin position="1"/>
        <end position="20"/>
    </location>
</feature>
<keyword evidence="1" id="KW-0732">Signal</keyword>
<feature type="chain" id="PRO_5014613087" description="DUF1311 domain-containing protein" evidence="1">
    <location>
        <begin position="21"/>
        <end position="199"/>
    </location>
</feature>
<dbReference type="EMBL" id="NXGX01000004">
    <property type="protein sequence ID" value="PKR58416.1"/>
    <property type="molecule type" value="Genomic_DNA"/>
</dbReference>
<dbReference type="RefSeq" id="WP_101302317.1">
    <property type="nucleotide sequence ID" value="NZ_NXGX01000004.1"/>
</dbReference>
<proteinExistence type="predicted"/>
<evidence type="ECO:0000313" key="2">
    <source>
        <dbReference type="EMBL" id="PKR58416.1"/>
    </source>
</evidence>
<organism evidence="2 3">
    <name type="scientific">Thalassospira lohafexi</name>
    <dbReference type="NCBI Taxonomy" id="744227"/>
    <lineage>
        <taxon>Bacteria</taxon>
        <taxon>Pseudomonadati</taxon>
        <taxon>Pseudomonadota</taxon>
        <taxon>Alphaproteobacteria</taxon>
        <taxon>Rhodospirillales</taxon>
        <taxon>Thalassospiraceae</taxon>
        <taxon>Thalassospira</taxon>
    </lineage>
</organism>
<keyword evidence="3" id="KW-1185">Reference proteome</keyword>
<evidence type="ECO:0008006" key="4">
    <source>
        <dbReference type="Google" id="ProtNLM"/>
    </source>
</evidence>
<evidence type="ECO:0000256" key="1">
    <source>
        <dbReference type="SAM" id="SignalP"/>
    </source>
</evidence>
<protein>
    <recommendedName>
        <fullName evidence="4">DUF1311 domain-containing protein</fullName>
    </recommendedName>
</protein>